<dbReference type="InterPro" id="IPR047789">
    <property type="entry name" value="CU044_5270-like"/>
</dbReference>
<keyword evidence="2" id="KW-0812">Transmembrane</keyword>
<name>A0A5J6FBV4_9ACTN</name>
<protein>
    <recommendedName>
        <fullName evidence="5">CU044_5270 family protein</fullName>
    </recommendedName>
</protein>
<accession>A0A5J6FBV4</accession>
<evidence type="ECO:0000256" key="2">
    <source>
        <dbReference type="SAM" id="Phobius"/>
    </source>
</evidence>
<evidence type="ECO:0000256" key="1">
    <source>
        <dbReference type="SAM" id="MobiDB-lite"/>
    </source>
</evidence>
<evidence type="ECO:0000313" key="4">
    <source>
        <dbReference type="Proteomes" id="UP000326178"/>
    </source>
</evidence>
<keyword evidence="4" id="KW-1185">Reference proteome</keyword>
<keyword evidence="2" id="KW-0472">Membrane</keyword>
<gene>
    <name evidence="3" type="ORF">CP967_20055</name>
</gene>
<reference evidence="3 4" key="1">
    <citation type="submission" date="2017-09" db="EMBL/GenBank/DDBJ databases">
        <authorList>
            <person name="Lee N."/>
            <person name="Cho B.-K."/>
        </authorList>
    </citation>
    <scope>NUCLEOTIDE SEQUENCE [LARGE SCALE GENOMIC DNA]</scope>
    <source>
        <strain evidence="3 4">ATCC 12769</strain>
    </source>
</reference>
<keyword evidence="2" id="KW-1133">Transmembrane helix</keyword>
<dbReference type="KEGG" id="snk:CP967_20055"/>
<dbReference type="RefSeq" id="WP_150489274.1">
    <property type="nucleotide sequence ID" value="NZ_BMUV01000008.1"/>
</dbReference>
<organism evidence="3 4">
    <name type="scientific">Streptomyces nitrosporeus</name>
    <dbReference type="NCBI Taxonomy" id="28894"/>
    <lineage>
        <taxon>Bacteria</taxon>
        <taxon>Bacillati</taxon>
        <taxon>Actinomycetota</taxon>
        <taxon>Actinomycetes</taxon>
        <taxon>Kitasatosporales</taxon>
        <taxon>Streptomycetaceae</taxon>
        <taxon>Streptomyces</taxon>
    </lineage>
</organism>
<evidence type="ECO:0000313" key="3">
    <source>
        <dbReference type="EMBL" id="QEU73979.1"/>
    </source>
</evidence>
<feature type="compositionally biased region" description="Basic and acidic residues" evidence="1">
    <location>
        <begin position="53"/>
        <end position="62"/>
    </location>
</feature>
<proteinExistence type="predicted"/>
<sequence length="386" mass="40997">MNRTPWRRRREPLDHVDMAGLLPAPGDPVLSRDRLSTLEEHLMNEIRQAGAQREADVDEGLRAHPPRPGSNPETGAVASGAPRRTGRRLALIGAAVAVAVLAGAAGAAQLTGGEAAEAGGPPPGSVRASVVQVAQGTTEGLGGTVDRISGAAVREQLPDPRPGQFIYIESEVSWLTISEDADTGKSETYVQKLHPRQVWMSPDGRKGWLIEPGNGTTSEEGMTLEGDGETPEPSLNAPSYDYLKTLTTDPDVLLKKIYEETEGQGNSPDQQAFTTIGDLVMEQLLPAELTSALYRAAAKIPGVVVVKDTTDAAGRHGIAIARTDETSGDRTEWIFDPKTFSYLGERTVQMRDAEGIKAGTVIGHTAITERAVVDGMKELPGSGSRA</sequence>
<dbReference type="AlphaFoldDB" id="A0A5J6FBV4"/>
<evidence type="ECO:0008006" key="5">
    <source>
        <dbReference type="Google" id="ProtNLM"/>
    </source>
</evidence>
<dbReference type="OrthoDB" id="3387554at2"/>
<dbReference type="NCBIfam" id="NF038083">
    <property type="entry name" value="CU044_5270_fam"/>
    <property type="match status" value="1"/>
</dbReference>
<dbReference type="Proteomes" id="UP000326178">
    <property type="component" value="Chromosome"/>
</dbReference>
<feature type="region of interest" description="Disordered" evidence="1">
    <location>
        <begin position="203"/>
        <end position="239"/>
    </location>
</feature>
<dbReference type="EMBL" id="CP023702">
    <property type="protein sequence ID" value="QEU73979.1"/>
    <property type="molecule type" value="Genomic_DNA"/>
</dbReference>
<feature type="region of interest" description="Disordered" evidence="1">
    <location>
        <begin position="49"/>
        <end position="82"/>
    </location>
</feature>
<feature type="transmembrane region" description="Helical" evidence="2">
    <location>
        <begin position="89"/>
        <end position="108"/>
    </location>
</feature>